<dbReference type="SUPFAM" id="SSF54211">
    <property type="entry name" value="Ribosomal protein S5 domain 2-like"/>
    <property type="match status" value="1"/>
</dbReference>
<dbReference type="EMBL" id="CP013118">
    <property type="protein sequence ID" value="ALO14519.1"/>
    <property type="molecule type" value="Genomic_DNA"/>
</dbReference>
<evidence type="ECO:0000256" key="7">
    <source>
        <dbReference type="ARBA" id="ARBA00023239"/>
    </source>
</evidence>
<dbReference type="SUPFAM" id="SSF55060">
    <property type="entry name" value="GHMP Kinase, C-terminal domain"/>
    <property type="match status" value="1"/>
</dbReference>
<feature type="domain" description="Diphosphomevalonate decarboxylase-like N-terminal" evidence="9">
    <location>
        <begin position="17"/>
        <end position="181"/>
    </location>
</feature>
<dbReference type="InterPro" id="IPR020568">
    <property type="entry name" value="Ribosomal_Su5_D2-typ_SF"/>
</dbReference>
<proteinExistence type="inferred from homology"/>
<evidence type="ECO:0000313" key="11">
    <source>
        <dbReference type="Proteomes" id="UP000064893"/>
    </source>
</evidence>
<protein>
    <recommendedName>
        <fullName evidence="2">diphosphomevalonate decarboxylase</fullName>
        <ecNumber evidence="2">4.1.1.33</ecNumber>
    </recommendedName>
</protein>
<dbReference type="PANTHER" id="PTHR10977:SF3">
    <property type="entry name" value="DIPHOSPHOMEVALONATE DECARBOXYLASE"/>
    <property type="match status" value="1"/>
</dbReference>
<keyword evidence="5" id="KW-0067">ATP-binding</keyword>
<comment type="similarity">
    <text evidence="1">Belongs to the diphosphomevalonate decarboxylase family.</text>
</comment>
<evidence type="ECO:0000256" key="2">
    <source>
        <dbReference type="ARBA" id="ARBA00012296"/>
    </source>
</evidence>
<dbReference type="Gene3D" id="3.30.70.890">
    <property type="entry name" value="GHMP kinase, C-terminal domain"/>
    <property type="match status" value="1"/>
</dbReference>
<dbReference type="NCBIfam" id="TIGR01240">
    <property type="entry name" value="mevDPdecarb"/>
    <property type="match status" value="1"/>
</dbReference>
<keyword evidence="3" id="KW-0444">Lipid biosynthesis</keyword>
<dbReference type="GO" id="GO:0005524">
    <property type="term" value="F:ATP binding"/>
    <property type="evidence" value="ECO:0007669"/>
    <property type="project" value="UniProtKB-KW"/>
</dbReference>
<dbReference type="InterPro" id="IPR053859">
    <property type="entry name" value="MVD-like_N"/>
</dbReference>
<dbReference type="InterPro" id="IPR036554">
    <property type="entry name" value="GHMP_kinase_C_sf"/>
</dbReference>
<evidence type="ECO:0000256" key="5">
    <source>
        <dbReference type="ARBA" id="ARBA00022840"/>
    </source>
</evidence>
<feature type="domain" description="Mvd1 C-terminal" evidence="8">
    <location>
        <begin position="201"/>
        <end position="333"/>
    </location>
</feature>
<gene>
    <name evidence="10" type="ORF">L21SP5_00848</name>
</gene>
<name>A0A0S2HWR3_9BACT</name>
<dbReference type="OrthoDB" id="5498344at2"/>
<evidence type="ECO:0000256" key="1">
    <source>
        <dbReference type="ARBA" id="ARBA00008831"/>
    </source>
</evidence>
<keyword evidence="6" id="KW-0443">Lipid metabolism</keyword>
<keyword evidence="7" id="KW-0456">Lyase</keyword>
<dbReference type="Proteomes" id="UP000064893">
    <property type="component" value="Chromosome"/>
</dbReference>
<dbReference type="KEGG" id="blq:L21SP5_00848"/>
<sequence length="352" mass="39664">MQQDKPEPEGSMEWRSPSNIALIKYWGKQGNQIPMNPSLSMTLKYAFTQTEVKWRPNDGTTQGEFDFFLSGQKVGPKFEKRVGNLIKEMAKAYPVLNDLYFSITSLNTFPHSTGIASSASGLSALALSLLSAAQRATGKADEYPRFLQKASHYARLGSGSACRSIYGPYAIWGGGVNTESSDEYAIPYKPHQDFEIIYDSILIFSEKPKKVGSSAGHKLMDEHFYRQGRINQVRENSIRLLKALETGDFEMWQEVVEQEALSLHGLMFASHEPVLLLEPDTIRFIHDLNAFRAGKGLKVAFTIDAGPNIHLLYADEHREIIRNFISEWIMDHHLQIQVLDDETGKGAKQLFE</sequence>
<evidence type="ECO:0000256" key="6">
    <source>
        <dbReference type="ARBA" id="ARBA00023098"/>
    </source>
</evidence>
<dbReference type="InterPro" id="IPR029765">
    <property type="entry name" value="Mev_diP_decarb"/>
</dbReference>
<dbReference type="GO" id="GO:0005829">
    <property type="term" value="C:cytosol"/>
    <property type="evidence" value="ECO:0007669"/>
    <property type="project" value="InterPro"/>
</dbReference>
<accession>A0A0S2HWR3</accession>
<dbReference type="Pfam" id="PF18376">
    <property type="entry name" value="MDD_C"/>
    <property type="match status" value="1"/>
</dbReference>
<keyword evidence="11" id="KW-1185">Reference proteome</keyword>
<organism evidence="10 11">
    <name type="scientific">Salinivirga cyanobacteriivorans</name>
    <dbReference type="NCBI Taxonomy" id="1307839"/>
    <lineage>
        <taxon>Bacteria</taxon>
        <taxon>Pseudomonadati</taxon>
        <taxon>Bacteroidota</taxon>
        <taxon>Bacteroidia</taxon>
        <taxon>Bacteroidales</taxon>
        <taxon>Salinivirgaceae</taxon>
        <taxon>Salinivirga</taxon>
    </lineage>
</organism>
<reference evidence="10 11" key="1">
    <citation type="submission" date="2015-11" db="EMBL/GenBank/DDBJ databases">
        <title>Description and complete genome sequence of a novel strain predominating in hypersaline microbial mats and representing a new family of the Bacteriodetes phylum.</title>
        <authorList>
            <person name="Spring S."/>
            <person name="Bunk B."/>
            <person name="Sproer C."/>
            <person name="Klenk H.-P."/>
        </authorList>
    </citation>
    <scope>NUCLEOTIDE SEQUENCE [LARGE SCALE GENOMIC DNA]</scope>
    <source>
        <strain evidence="10 11">L21-Spi-D4</strain>
    </source>
</reference>
<dbReference type="AlphaFoldDB" id="A0A0S2HWR3"/>
<evidence type="ECO:0000256" key="3">
    <source>
        <dbReference type="ARBA" id="ARBA00022516"/>
    </source>
</evidence>
<dbReference type="InterPro" id="IPR014721">
    <property type="entry name" value="Ribsml_uS5_D2-typ_fold_subgr"/>
</dbReference>
<evidence type="ECO:0000256" key="4">
    <source>
        <dbReference type="ARBA" id="ARBA00022741"/>
    </source>
</evidence>
<dbReference type="Gene3D" id="3.30.230.10">
    <property type="match status" value="1"/>
</dbReference>
<evidence type="ECO:0000259" key="9">
    <source>
        <dbReference type="Pfam" id="PF22700"/>
    </source>
</evidence>
<dbReference type="STRING" id="1307839.L21SP5_00848"/>
<dbReference type="InterPro" id="IPR005935">
    <property type="entry name" value="Mev_decarb"/>
</dbReference>
<dbReference type="EC" id="4.1.1.33" evidence="2"/>
<dbReference type="PATRIC" id="fig|1307839.3.peg.897"/>
<evidence type="ECO:0000313" key="10">
    <source>
        <dbReference type="EMBL" id="ALO14519.1"/>
    </source>
</evidence>
<dbReference type="PANTHER" id="PTHR10977">
    <property type="entry name" value="DIPHOSPHOMEVALONATE DECARBOXYLASE"/>
    <property type="match status" value="1"/>
</dbReference>
<evidence type="ECO:0000259" key="8">
    <source>
        <dbReference type="Pfam" id="PF18376"/>
    </source>
</evidence>
<dbReference type="RefSeq" id="WP_157754552.1">
    <property type="nucleotide sequence ID" value="NZ_CP013118.1"/>
</dbReference>
<dbReference type="GO" id="GO:0004163">
    <property type="term" value="F:diphosphomevalonate decarboxylase activity"/>
    <property type="evidence" value="ECO:0007669"/>
    <property type="project" value="UniProtKB-EC"/>
</dbReference>
<dbReference type="GO" id="GO:0019287">
    <property type="term" value="P:isopentenyl diphosphate biosynthetic process, mevalonate pathway"/>
    <property type="evidence" value="ECO:0007669"/>
    <property type="project" value="InterPro"/>
</dbReference>
<dbReference type="InterPro" id="IPR041431">
    <property type="entry name" value="Mvd1_C"/>
</dbReference>
<keyword evidence="4" id="KW-0547">Nucleotide-binding</keyword>
<dbReference type="PIRSF" id="PIRSF015950">
    <property type="entry name" value="Mev_P_decrbx"/>
    <property type="match status" value="1"/>
</dbReference>
<dbReference type="Pfam" id="PF22700">
    <property type="entry name" value="MVD-like_N"/>
    <property type="match status" value="1"/>
</dbReference>